<sequence length="364" mass="39873">MSRRRLKSVIVVVVLLILATAISVTIALQFNEQGSKQNSVDHRLNLQNNPSLIRAKAYHVRGDGKTDDTEEIRKAIDAAAAIQGTVYFGKGVYIVSSPIAIPESVSIVGAGKTQTTFKSINKQIDNVFSLRGNQTIQDIGFDSKIGIWPMGDDITVNSCKFKSSVQGIQNASTIHNLTVMNSIFENCGYGILSNQQPSYDVKIINCQFRHNSGDDIEINAPSERWLIENCVFRDNTSKTKNAGFAVGAAIRAKQIVVKGCTFEKIAGQGVHAEDHADVVIINSTFRNNGYIDYPGSPEADIAVLSQAKVIVEHCVFLKSDEEYSNLAIYNTDLPVGGTLTVRSSIFHNKKVNQPFESEGNKFLN</sequence>
<dbReference type="GO" id="GO:0016787">
    <property type="term" value="F:hydrolase activity"/>
    <property type="evidence" value="ECO:0007669"/>
    <property type="project" value="UniProtKB-KW"/>
</dbReference>
<dbReference type="InterPro" id="IPR011050">
    <property type="entry name" value="Pectin_lyase_fold/virulence"/>
</dbReference>
<dbReference type="AlphaFoldDB" id="A0AAU8II69"/>
<dbReference type="EMBL" id="CP159510">
    <property type="protein sequence ID" value="XCJ18120.1"/>
    <property type="molecule type" value="Genomic_DNA"/>
</dbReference>
<dbReference type="Gene3D" id="2.160.20.10">
    <property type="entry name" value="Single-stranded right-handed beta-helix, Pectin lyase-like"/>
    <property type="match status" value="1"/>
</dbReference>
<dbReference type="InterPro" id="IPR024535">
    <property type="entry name" value="RHGA/B-epi-like_pectate_lyase"/>
</dbReference>
<reference evidence="3" key="1">
    <citation type="submission" date="2024-06" db="EMBL/GenBank/DDBJ databases">
        <authorList>
            <person name="Fan A."/>
            <person name="Zhang F.Y."/>
            <person name="Zhang L."/>
        </authorList>
    </citation>
    <scope>NUCLEOTIDE SEQUENCE</scope>
    <source>
        <strain evidence="3">Y61</strain>
    </source>
</reference>
<gene>
    <name evidence="3" type="ORF">ABNN70_06655</name>
</gene>
<keyword evidence="3" id="KW-0378">Hydrolase</keyword>
<dbReference type="InterPro" id="IPR039448">
    <property type="entry name" value="Beta_helix"/>
</dbReference>
<dbReference type="InterPro" id="IPR006626">
    <property type="entry name" value="PbH1"/>
</dbReference>
<dbReference type="SMART" id="SM00710">
    <property type="entry name" value="PbH1"/>
    <property type="match status" value="6"/>
</dbReference>
<evidence type="ECO:0000313" key="3">
    <source>
        <dbReference type="EMBL" id="XCJ18120.1"/>
    </source>
</evidence>
<feature type="domain" description="Right handed beta helix" evidence="2">
    <location>
        <begin position="219"/>
        <end position="350"/>
    </location>
</feature>
<feature type="domain" description="Rhamnogalacturonase A/B/Epimerase-like pectate lyase" evidence="1">
    <location>
        <begin position="55"/>
        <end position="129"/>
    </location>
</feature>
<organism evidence="3">
    <name type="scientific">Sporolactobacillus sp. Y61</name>
    <dbReference type="NCBI Taxonomy" id="3160863"/>
    <lineage>
        <taxon>Bacteria</taxon>
        <taxon>Bacillati</taxon>
        <taxon>Bacillota</taxon>
        <taxon>Bacilli</taxon>
        <taxon>Bacillales</taxon>
        <taxon>Sporolactobacillaceae</taxon>
        <taxon>Sporolactobacillus</taxon>
    </lineage>
</organism>
<dbReference type="SUPFAM" id="SSF51126">
    <property type="entry name" value="Pectin lyase-like"/>
    <property type="match status" value="1"/>
</dbReference>
<evidence type="ECO:0000259" key="1">
    <source>
        <dbReference type="Pfam" id="PF12708"/>
    </source>
</evidence>
<dbReference type="InterPro" id="IPR012334">
    <property type="entry name" value="Pectin_lyas_fold"/>
</dbReference>
<protein>
    <submittedName>
        <fullName evidence="3">Glycosyl hydrolase family 28-related protein</fullName>
    </submittedName>
</protein>
<evidence type="ECO:0000259" key="2">
    <source>
        <dbReference type="Pfam" id="PF13229"/>
    </source>
</evidence>
<dbReference type="Pfam" id="PF12708">
    <property type="entry name" value="Pect-lyase_RHGA_epim"/>
    <property type="match status" value="1"/>
</dbReference>
<dbReference type="Pfam" id="PF13229">
    <property type="entry name" value="Beta_helix"/>
    <property type="match status" value="1"/>
</dbReference>
<name>A0AAU8II69_9BACL</name>
<dbReference type="RefSeq" id="WP_353949199.1">
    <property type="nucleotide sequence ID" value="NZ_CP159510.1"/>
</dbReference>
<proteinExistence type="predicted"/>
<accession>A0AAU8II69</accession>